<dbReference type="Proteomes" id="UP000316981">
    <property type="component" value="Unassembled WGS sequence"/>
</dbReference>
<comment type="caution">
    <text evidence="2">The sequence shown here is derived from an EMBL/GenBank/DDBJ whole genome shotgun (WGS) entry which is preliminary data.</text>
</comment>
<dbReference type="PROSITE" id="PS51257">
    <property type="entry name" value="PROKAR_LIPOPROTEIN"/>
    <property type="match status" value="1"/>
</dbReference>
<feature type="signal peptide" evidence="1">
    <location>
        <begin position="1"/>
        <end position="21"/>
    </location>
</feature>
<dbReference type="AlphaFoldDB" id="A0A558FL14"/>
<name>A0A558FL14_9GAMM</name>
<proteinExistence type="predicted"/>
<dbReference type="EMBL" id="VMTP01000035">
    <property type="protein sequence ID" value="TVT86197.1"/>
    <property type="molecule type" value="Genomic_DNA"/>
</dbReference>
<protein>
    <submittedName>
        <fullName evidence="2">Uncharacterized protein</fullName>
    </submittedName>
</protein>
<evidence type="ECO:0000313" key="3">
    <source>
        <dbReference type="Proteomes" id="UP000316981"/>
    </source>
</evidence>
<sequence length="67" mass="7311">MIIRNSLIGLTLLGCAMTTQAKQTVCVFDPVGKSGDAFALAKDYALEAKKWGADHCCPTIFHKRKLI</sequence>
<accession>A0A558FL14</accession>
<evidence type="ECO:0000256" key="1">
    <source>
        <dbReference type="SAM" id="SignalP"/>
    </source>
</evidence>
<gene>
    <name evidence="2" type="ORF">FPV60_03055</name>
</gene>
<feature type="chain" id="PRO_5021815071" evidence="1">
    <location>
        <begin position="22"/>
        <end position="67"/>
    </location>
</feature>
<reference evidence="2 3" key="1">
    <citation type="submission" date="2019-07" db="EMBL/GenBank/DDBJ databases">
        <title>Draft Genome Sequence of the first blaOXA-58-Harboring Acinetobacter colistiniresistens clinical isolate from Brazil.</title>
        <authorList>
            <person name="Favaro L.S."/>
            <person name="Paula-Petroli S.B."/>
            <person name="Moura C.F."/>
            <person name="Tognim M.C.B."/>
            <person name="Venancio E.J."/>
            <person name="Yamada-Ogatta S.F."/>
            <person name="Carrara-Marroni F.E."/>
        </authorList>
    </citation>
    <scope>NUCLEOTIDE SEQUENCE [LARGE SCALE GENOMIC DNA]</scope>
    <source>
        <strain evidence="2 3">DL</strain>
    </source>
</reference>
<organism evidence="2 3">
    <name type="scientific">Acinetobacter colistiniresistens</name>
    <dbReference type="NCBI Taxonomy" id="280145"/>
    <lineage>
        <taxon>Bacteria</taxon>
        <taxon>Pseudomonadati</taxon>
        <taxon>Pseudomonadota</taxon>
        <taxon>Gammaproteobacteria</taxon>
        <taxon>Moraxellales</taxon>
        <taxon>Moraxellaceae</taxon>
        <taxon>Acinetobacter</taxon>
    </lineage>
</organism>
<keyword evidence="1" id="KW-0732">Signal</keyword>
<evidence type="ECO:0000313" key="2">
    <source>
        <dbReference type="EMBL" id="TVT86197.1"/>
    </source>
</evidence>